<reference evidence="7" key="1">
    <citation type="submission" date="2023-01" db="EMBL/GenBank/DDBJ databases">
        <title>Genome assembly of the deep-sea coral Lophelia pertusa.</title>
        <authorList>
            <person name="Herrera S."/>
            <person name="Cordes E."/>
        </authorList>
    </citation>
    <scope>NUCLEOTIDE SEQUENCE</scope>
    <source>
        <strain evidence="7">USNM1676648</strain>
        <tissue evidence="7">Polyp</tissue>
    </source>
</reference>
<dbReference type="GO" id="GO:0005634">
    <property type="term" value="C:nucleus"/>
    <property type="evidence" value="ECO:0007669"/>
    <property type="project" value="UniProtKB-SubCell"/>
</dbReference>
<feature type="compositionally biased region" description="Polar residues" evidence="5">
    <location>
        <begin position="87"/>
        <end position="97"/>
    </location>
</feature>
<dbReference type="InterPro" id="IPR024861">
    <property type="entry name" value="Donson"/>
</dbReference>
<evidence type="ECO:0000256" key="5">
    <source>
        <dbReference type="SAM" id="MobiDB-lite"/>
    </source>
</evidence>
<dbReference type="OrthoDB" id="534063at2759"/>
<feature type="region of interest" description="Disordered" evidence="5">
    <location>
        <begin position="82"/>
        <end position="109"/>
    </location>
</feature>
<keyword evidence="6" id="KW-0812">Transmembrane</keyword>
<comment type="caution">
    <text evidence="7">The sequence shown here is derived from an EMBL/GenBank/DDBJ whole genome shotgun (WGS) entry which is preliminary data.</text>
</comment>
<sequence length="371" mass="42683">MQLPRPTACEPFLTRGTNKGLGTSRRSDVMCWREIYIFGFRFNIFAVVTCELSSLENMAQNSPTGPIRLAKPTGVIKLKVKKKKKTTQSTSIRSSNALKPINGPIQDGGRVHALKRKNPFRCSPRKKTNLTSDAKTSECRLFNVLDGLDEDIENVSTNTVNSTAENTSQNTFDPHVVDSEQTEVEIPIDEIEGLQTFPLDWSLKSKIRFTSSKSFNWCGTLKTLHEGEGLSNFVRCQTRKPKYSIQRMNRLKIQSTGYILRHFVPLLKYGCILPYHGLKCSHGDLWMEEVVRKETFKSRMKWLLVFTVIGCRAFVLFSIWCELVSARIFIWWQIKTLCSFKLRELTERRQCKCLLRQRLKVFARHCGTKVK</sequence>
<dbReference type="EMBL" id="MU825404">
    <property type="protein sequence ID" value="KAJ7391761.1"/>
    <property type="molecule type" value="Genomic_DNA"/>
</dbReference>
<keyword evidence="8" id="KW-1185">Reference proteome</keyword>
<evidence type="ECO:0000256" key="4">
    <source>
        <dbReference type="ARBA" id="ARBA00025806"/>
    </source>
</evidence>
<feature type="transmembrane region" description="Helical" evidence="6">
    <location>
        <begin position="302"/>
        <end position="320"/>
    </location>
</feature>
<evidence type="ECO:0000256" key="1">
    <source>
        <dbReference type="ARBA" id="ARBA00004123"/>
    </source>
</evidence>
<evidence type="ECO:0000256" key="2">
    <source>
        <dbReference type="ARBA" id="ARBA00022473"/>
    </source>
</evidence>
<comment type="similarity">
    <text evidence="4">Belongs to the DONSON family.</text>
</comment>
<accession>A0A9X0A1I7</accession>
<dbReference type="AlphaFoldDB" id="A0A9X0A1I7"/>
<dbReference type="Proteomes" id="UP001163046">
    <property type="component" value="Unassembled WGS sequence"/>
</dbReference>
<proteinExistence type="inferred from homology"/>
<keyword evidence="6" id="KW-1133">Transmembrane helix</keyword>
<keyword evidence="2" id="KW-0217">Developmental protein</keyword>
<evidence type="ECO:0000256" key="3">
    <source>
        <dbReference type="ARBA" id="ARBA00023242"/>
    </source>
</evidence>
<dbReference type="PANTHER" id="PTHR12972:SF0">
    <property type="entry name" value="PROTEIN DOWNSTREAM NEIGHBOR OF SON"/>
    <property type="match status" value="1"/>
</dbReference>
<evidence type="ECO:0000313" key="7">
    <source>
        <dbReference type="EMBL" id="KAJ7391761.1"/>
    </source>
</evidence>
<protein>
    <submittedName>
        <fullName evidence="7">Uncharacterized protein</fullName>
    </submittedName>
</protein>
<evidence type="ECO:0000256" key="6">
    <source>
        <dbReference type="SAM" id="Phobius"/>
    </source>
</evidence>
<dbReference type="GO" id="GO:0033260">
    <property type="term" value="P:nuclear DNA replication"/>
    <property type="evidence" value="ECO:0007669"/>
    <property type="project" value="TreeGrafter"/>
</dbReference>
<keyword evidence="3" id="KW-0539">Nucleus</keyword>
<name>A0A9X0A1I7_9CNID</name>
<comment type="subcellular location">
    <subcellularLocation>
        <location evidence="1">Nucleus</location>
    </subcellularLocation>
</comment>
<dbReference type="PANTHER" id="PTHR12972">
    <property type="entry name" value="DOWNSTREAM NEIGHBOR OF SON"/>
    <property type="match status" value="1"/>
</dbReference>
<organism evidence="7 8">
    <name type="scientific">Desmophyllum pertusum</name>
    <dbReference type="NCBI Taxonomy" id="174260"/>
    <lineage>
        <taxon>Eukaryota</taxon>
        <taxon>Metazoa</taxon>
        <taxon>Cnidaria</taxon>
        <taxon>Anthozoa</taxon>
        <taxon>Hexacorallia</taxon>
        <taxon>Scleractinia</taxon>
        <taxon>Caryophylliina</taxon>
        <taxon>Caryophylliidae</taxon>
        <taxon>Desmophyllum</taxon>
    </lineage>
</organism>
<evidence type="ECO:0000313" key="8">
    <source>
        <dbReference type="Proteomes" id="UP001163046"/>
    </source>
</evidence>
<keyword evidence="6" id="KW-0472">Membrane</keyword>
<gene>
    <name evidence="7" type="ORF">OS493_016048</name>
</gene>